<dbReference type="EMBL" id="CM044703">
    <property type="protein sequence ID" value="KAI5671090.1"/>
    <property type="molecule type" value="Genomic_DNA"/>
</dbReference>
<sequence length="147" mass="16295">MHNQLLQGVVAVEGITIQNGLLISLSEQQQFLDCDQNDRGCDGGFMPRAFEYIMQNGLLIIHMKNKKELAEPYLLSQLLLLLAALLNTVALLLLIGSIKILNFIKMINEDGTKYWLIKNPSGNDGYMKLAREATIEGGACGVARINF</sequence>
<keyword evidence="2" id="KW-1185">Reference proteome</keyword>
<dbReference type="Proteomes" id="UP001060085">
    <property type="component" value="Linkage Group LG03"/>
</dbReference>
<name>A0ACC0BEJ6_CATRO</name>
<evidence type="ECO:0000313" key="2">
    <source>
        <dbReference type="Proteomes" id="UP001060085"/>
    </source>
</evidence>
<reference evidence="2" key="1">
    <citation type="journal article" date="2023" name="Nat. Plants">
        <title>Single-cell RNA sequencing provides a high-resolution roadmap for understanding the multicellular compartmentation of specialized metabolism.</title>
        <authorList>
            <person name="Sun S."/>
            <person name="Shen X."/>
            <person name="Li Y."/>
            <person name="Li Y."/>
            <person name="Wang S."/>
            <person name="Li R."/>
            <person name="Zhang H."/>
            <person name="Shen G."/>
            <person name="Guo B."/>
            <person name="Wei J."/>
            <person name="Xu J."/>
            <person name="St-Pierre B."/>
            <person name="Chen S."/>
            <person name="Sun C."/>
        </authorList>
    </citation>
    <scope>NUCLEOTIDE SEQUENCE [LARGE SCALE GENOMIC DNA]</scope>
</reference>
<protein>
    <submittedName>
        <fullName evidence="1">Uncharacterized protein</fullName>
    </submittedName>
</protein>
<evidence type="ECO:0000313" key="1">
    <source>
        <dbReference type="EMBL" id="KAI5671090.1"/>
    </source>
</evidence>
<comment type="caution">
    <text evidence="1">The sequence shown here is derived from an EMBL/GenBank/DDBJ whole genome shotgun (WGS) entry which is preliminary data.</text>
</comment>
<proteinExistence type="predicted"/>
<organism evidence="1 2">
    <name type="scientific">Catharanthus roseus</name>
    <name type="common">Madagascar periwinkle</name>
    <name type="synonym">Vinca rosea</name>
    <dbReference type="NCBI Taxonomy" id="4058"/>
    <lineage>
        <taxon>Eukaryota</taxon>
        <taxon>Viridiplantae</taxon>
        <taxon>Streptophyta</taxon>
        <taxon>Embryophyta</taxon>
        <taxon>Tracheophyta</taxon>
        <taxon>Spermatophyta</taxon>
        <taxon>Magnoliopsida</taxon>
        <taxon>eudicotyledons</taxon>
        <taxon>Gunneridae</taxon>
        <taxon>Pentapetalae</taxon>
        <taxon>asterids</taxon>
        <taxon>lamiids</taxon>
        <taxon>Gentianales</taxon>
        <taxon>Apocynaceae</taxon>
        <taxon>Rauvolfioideae</taxon>
        <taxon>Vinceae</taxon>
        <taxon>Catharanthinae</taxon>
        <taxon>Catharanthus</taxon>
    </lineage>
</organism>
<accession>A0ACC0BEJ6</accession>
<gene>
    <name evidence="1" type="ORF">M9H77_11454</name>
</gene>